<dbReference type="Proteomes" id="UP000887226">
    <property type="component" value="Unassembled WGS sequence"/>
</dbReference>
<proteinExistence type="predicted"/>
<accession>A0A9P8CJ12</accession>
<evidence type="ECO:0000313" key="3">
    <source>
        <dbReference type="Proteomes" id="UP000887226"/>
    </source>
</evidence>
<dbReference type="EMBL" id="MU253740">
    <property type="protein sequence ID" value="KAG9249014.1"/>
    <property type="molecule type" value="Genomic_DNA"/>
</dbReference>
<gene>
    <name evidence="2" type="ORF">BJ878DRAFT_475949</name>
</gene>
<dbReference type="AlphaFoldDB" id="A0A9P8CJ12"/>
<name>A0A9P8CJ12_9HELO</name>
<comment type="caution">
    <text evidence="2">The sequence shown here is derived from an EMBL/GenBank/DDBJ whole genome shotgun (WGS) entry which is preliminary data.</text>
</comment>
<feature type="region of interest" description="Disordered" evidence="1">
    <location>
        <begin position="45"/>
        <end position="76"/>
    </location>
</feature>
<keyword evidence="3" id="KW-1185">Reference proteome</keyword>
<protein>
    <submittedName>
        <fullName evidence="2">Uncharacterized protein</fullName>
    </submittedName>
</protein>
<evidence type="ECO:0000256" key="1">
    <source>
        <dbReference type="SAM" id="MobiDB-lite"/>
    </source>
</evidence>
<organism evidence="2 3">
    <name type="scientific">Calycina marina</name>
    <dbReference type="NCBI Taxonomy" id="1763456"/>
    <lineage>
        <taxon>Eukaryota</taxon>
        <taxon>Fungi</taxon>
        <taxon>Dikarya</taxon>
        <taxon>Ascomycota</taxon>
        <taxon>Pezizomycotina</taxon>
        <taxon>Leotiomycetes</taxon>
        <taxon>Helotiales</taxon>
        <taxon>Pezizellaceae</taxon>
        <taxon>Calycina</taxon>
    </lineage>
</organism>
<evidence type="ECO:0000313" key="2">
    <source>
        <dbReference type="EMBL" id="KAG9249014.1"/>
    </source>
</evidence>
<feature type="compositionally biased region" description="Polar residues" evidence="1">
    <location>
        <begin position="51"/>
        <end position="76"/>
    </location>
</feature>
<reference evidence="2" key="1">
    <citation type="journal article" date="2021" name="IMA Fungus">
        <title>Genomic characterization of three marine fungi, including Emericellopsis atlantica sp. nov. with signatures of a generalist lifestyle and marine biomass degradation.</title>
        <authorList>
            <person name="Hagestad O.C."/>
            <person name="Hou L."/>
            <person name="Andersen J.H."/>
            <person name="Hansen E.H."/>
            <person name="Altermark B."/>
            <person name="Li C."/>
            <person name="Kuhnert E."/>
            <person name="Cox R.J."/>
            <person name="Crous P.W."/>
            <person name="Spatafora J.W."/>
            <person name="Lail K."/>
            <person name="Amirebrahimi M."/>
            <person name="Lipzen A."/>
            <person name="Pangilinan J."/>
            <person name="Andreopoulos W."/>
            <person name="Hayes R.D."/>
            <person name="Ng V."/>
            <person name="Grigoriev I.V."/>
            <person name="Jackson S.A."/>
            <person name="Sutton T.D.S."/>
            <person name="Dobson A.D.W."/>
            <person name="Rama T."/>
        </authorList>
    </citation>
    <scope>NUCLEOTIDE SEQUENCE</scope>
    <source>
        <strain evidence="2">TRa3180A</strain>
    </source>
</reference>
<sequence length="169" mass="18807">MHLASTLLLVHRSLSQRTPRIQIRHPRPLLLRNLPRIIFPLRRLSKAPRHTPQTAQRQPCATARQNYSTPAPSSNRHPVAVRRLAREEENHLHILLGSRLRIEAALHAVDHGELVGRRPHPPREFDVVELEALLVVGGLFGEADEELMEDVIGGSADDSLLSVAVGSTA</sequence>